<dbReference type="KEGG" id="llu:AKJ09_01833"/>
<keyword evidence="1" id="KW-0812">Transmembrane</keyword>
<feature type="transmembrane region" description="Helical" evidence="1">
    <location>
        <begin position="29"/>
        <end position="56"/>
    </location>
</feature>
<keyword evidence="3" id="KW-1185">Reference proteome</keyword>
<sequence length="320" mass="33780">MSLVHTFPTLAGPNRYLVTRSGSNVRSRVVPALVLLGGVLGGPFVGIVGSILGAALELDALTALSLLLGFFAFLGSTVLAWVFLLKGSNDLKAASELWLRGNTSDALPLCHRTLGRVFRADLRMRAFYILGLCAEANGDFAEAADLFSIAYESVPAMAAPKWKRHGQCMILSHRAVALVALGRLDEADMIVRSASSLFPPVATNGIVDVLTDDAGFGAVGVSTALRDLEPGRDPRALLTFASVVVLSVRGMVREALELAAREQYALAAGLLPREKALLAAVDARSRGLLMGGPMRSPGAAVAYDAWAERVLDGLSRGQNV</sequence>
<proteinExistence type="predicted"/>
<keyword evidence="1" id="KW-1133">Transmembrane helix</keyword>
<dbReference type="SUPFAM" id="SSF48452">
    <property type="entry name" value="TPR-like"/>
    <property type="match status" value="1"/>
</dbReference>
<evidence type="ECO:0000256" key="1">
    <source>
        <dbReference type="SAM" id="Phobius"/>
    </source>
</evidence>
<dbReference type="Gene3D" id="1.25.40.10">
    <property type="entry name" value="Tetratricopeptide repeat domain"/>
    <property type="match status" value="1"/>
</dbReference>
<gene>
    <name evidence="2" type="ORF">AKJ09_01833</name>
</gene>
<dbReference type="Proteomes" id="UP000064967">
    <property type="component" value="Chromosome"/>
</dbReference>
<dbReference type="EMBL" id="CP012333">
    <property type="protein sequence ID" value="AKU95169.1"/>
    <property type="molecule type" value="Genomic_DNA"/>
</dbReference>
<accession>A0A0K1PPX4</accession>
<organism evidence="2 3">
    <name type="scientific">Labilithrix luteola</name>
    <dbReference type="NCBI Taxonomy" id="1391654"/>
    <lineage>
        <taxon>Bacteria</taxon>
        <taxon>Pseudomonadati</taxon>
        <taxon>Myxococcota</taxon>
        <taxon>Polyangia</taxon>
        <taxon>Polyangiales</taxon>
        <taxon>Labilitrichaceae</taxon>
        <taxon>Labilithrix</taxon>
    </lineage>
</organism>
<name>A0A0K1PPX4_9BACT</name>
<feature type="transmembrane region" description="Helical" evidence="1">
    <location>
        <begin position="62"/>
        <end position="85"/>
    </location>
</feature>
<evidence type="ECO:0000313" key="2">
    <source>
        <dbReference type="EMBL" id="AKU95169.1"/>
    </source>
</evidence>
<evidence type="ECO:0008006" key="4">
    <source>
        <dbReference type="Google" id="ProtNLM"/>
    </source>
</evidence>
<dbReference type="InterPro" id="IPR011990">
    <property type="entry name" value="TPR-like_helical_dom_sf"/>
</dbReference>
<keyword evidence="1" id="KW-0472">Membrane</keyword>
<dbReference type="AlphaFoldDB" id="A0A0K1PPX4"/>
<evidence type="ECO:0000313" key="3">
    <source>
        <dbReference type="Proteomes" id="UP000064967"/>
    </source>
</evidence>
<reference evidence="2 3" key="1">
    <citation type="submission" date="2015-08" db="EMBL/GenBank/DDBJ databases">
        <authorList>
            <person name="Babu N.S."/>
            <person name="Beckwith C.J."/>
            <person name="Beseler K.G."/>
            <person name="Brison A."/>
            <person name="Carone J.V."/>
            <person name="Caskin T.P."/>
            <person name="Diamond M."/>
            <person name="Durham M.E."/>
            <person name="Foxe J.M."/>
            <person name="Go M."/>
            <person name="Henderson B.A."/>
            <person name="Jones I.B."/>
            <person name="McGettigan J.A."/>
            <person name="Micheletti S.J."/>
            <person name="Nasrallah M.E."/>
            <person name="Ortiz D."/>
            <person name="Piller C.R."/>
            <person name="Privatt S.R."/>
            <person name="Schneider S.L."/>
            <person name="Sharp S."/>
            <person name="Smith T.C."/>
            <person name="Stanton J.D."/>
            <person name="Ullery H.E."/>
            <person name="Wilson R.J."/>
            <person name="Serrano M.G."/>
            <person name="Buck G."/>
            <person name="Lee V."/>
            <person name="Wang Y."/>
            <person name="Carvalho R."/>
            <person name="Voegtly L."/>
            <person name="Shi R."/>
            <person name="Duckworth R."/>
            <person name="Johnson A."/>
            <person name="Loviza R."/>
            <person name="Walstead R."/>
            <person name="Shah Z."/>
            <person name="Kiflezghi M."/>
            <person name="Wade K."/>
            <person name="Ball S.L."/>
            <person name="Bradley K.W."/>
            <person name="Asai D.J."/>
            <person name="Bowman C.A."/>
            <person name="Russell D.A."/>
            <person name="Pope W.H."/>
            <person name="Jacobs-Sera D."/>
            <person name="Hendrix R.W."/>
            <person name="Hatfull G.F."/>
        </authorList>
    </citation>
    <scope>NUCLEOTIDE SEQUENCE [LARGE SCALE GENOMIC DNA]</scope>
    <source>
        <strain evidence="2 3">DSM 27648</strain>
    </source>
</reference>
<protein>
    <recommendedName>
        <fullName evidence="4">Tetratricopeptide repeat protein</fullName>
    </recommendedName>
</protein>
<dbReference type="RefSeq" id="WP_146646660.1">
    <property type="nucleotide sequence ID" value="NZ_CP012333.1"/>
</dbReference>